<comment type="caution">
    <text evidence="3">The sequence shown here is derived from an EMBL/GenBank/DDBJ whole genome shotgun (WGS) entry which is preliminary data.</text>
</comment>
<evidence type="ECO:0000313" key="3">
    <source>
        <dbReference type="EMBL" id="KAJ4451844.1"/>
    </source>
</evidence>
<name>A0ABQ8TYP1_PERAM</name>
<evidence type="ECO:0000256" key="1">
    <source>
        <dbReference type="ARBA" id="ARBA00004123"/>
    </source>
</evidence>
<gene>
    <name evidence="3" type="ORF">ANN_03322</name>
</gene>
<dbReference type="Gene3D" id="1.10.10.60">
    <property type="entry name" value="Homeodomain-like"/>
    <property type="match status" value="1"/>
</dbReference>
<keyword evidence="4" id="KW-1185">Reference proteome</keyword>
<dbReference type="Pfam" id="PF13384">
    <property type="entry name" value="HTH_23"/>
    <property type="match status" value="1"/>
</dbReference>
<dbReference type="EMBL" id="JAJSOF020000001">
    <property type="protein sequence ID" value="KAJ4451844.1"/>
    <property type="molecule type" value="Genomic_DNA"/>
</dbReference>
<accession>A0ABQ8TYP1</accession>
<reference evidence="3 4" key="1">
    <citation type="journal article" date="2022" name="Allergy">
        <title>Genome assembly and annotation of Periplaneta americana reveal a comprehensive cockroach allergen profile.</title>
        <authorList>
            <person name="Wang L."/>
            <person name="Xiong Q."/>
            <person name="Saelim N."/>
            <person name="Wang L."/>
            <person name="Nong W."/>
            <person name="Wan A.T."/>
            <person name="Shi M."/>
            <person name="Liu X."/>
            <person name="Cao Q."/>
            <person name="Hui J.H.L."/>
            <person name="Sookrung N."/>
            <person name="Leung T.F."/>
            <person name="Tungtrongchitr A."/>
            <person name="Tsui S.K.W."/>
        </authorList>
    </citation>
    <scope>NUCLEOTIDE SEQUENCE [LARGE SCALE GENOMIC DNA]</scope>
    <source>
        <strain evidence="3">PWHHKU_190912</strain>
    </source>
</reference>
<evidence type="ECO:0000256" key="2">
    <source>
        <dbReference type="SAM" id="MobiDB-lite"/>
    </source>
</evidence>
<comment type="subcellular location">
    <subcellularLocation>
        <location evidence="1">Nucleus</location>
    </subcellularLocation>
</comment>
<feature type="region of interest" description="Disordered" evidence="2">
    <location>
        <begin position="77"/>
        <end position="97"/>
    </location>
</feature>
<protein>
    <submittedName>
        <fullName evidence="3">Uncharacterized protein</fullName>
    </submittedName>
</protein>
<dbReference type="InterPro" id="IPR009057">
    <property type="entry name" value="Homeodomain-like_sf"/>
</dbReference>
<sequence length="97" mass="11747">MPLRRNQRDFTQLTEFQRGRIIGMREAGWSNWRIAKYLRRSDQTVRMCWHQWMREACAHSDWARLTTRREDRRILRQAQTDPTASSSTILRQIAQSL</sequence>
<evidence type="ECO:0000313" key="4">
    <source>
        <dbReference type="Proteomes" id="UP001148838"/>
    </source>
</evidence>
<organism evidence="3 4">
    <name type="scientific">Periplaneta americana</name>
    <name type="common">American cockroach</name>
    <name type="synonym">Blatta americana</name>
    <dbReference type="NCBI Taxonomy" id="6978"/>
    <lineage>
        <taxon>Eukaryota</taxon>
        <taxon>Metazoa</taxon>
        <taxon>Ecdysozoa</taxon>
        <taxon>Arthropoda</taxon>
        <taxon>Hexapoda</taxon>
        <taxon>Insecta</taxon>
        <taxon>Pterygota</taxon>
        <taxon>Neoptera</taxon>
        <taxon>Polyneoptera</taxon>
        <taxon>Dictyoptera</taxon>
        <taxon>Blattodea</taxon>
        <taxon>Blattoidea</taxon>
        <taxon>Blattidae</taxon>
        <taxon>Blattinae</taxon>
        <taxon>Periplaneta</taxon>
    </lineage>
</organism>
<dbReference type="Proteomes" id="UP001148838">
    <property type="component" value="Unassembled WGS sequence"/>
</dbReference>
<dbReference type="SUPFAM" id="SSF46689">
    <property type="entry name" value="Homeodomain-like"/>
    <property type="match status" value="1"/>
</dbReference>
<proteinExistence type="predicted"/>